<dbReference type="EnsemblMetazoa" id="MESCA005448-RA">
    <property type="protein sequence ID" value="MESCA005448-PA"/>
    <property type="gene ID" value="MESCA005448"/>
</dbReference>
<evidence type="ECO:0000313" key="4">
    <source>
        <dbReference type="Proteomes" id="UP000015102"/>
    </source>
</evidence>
<dbReference type="InterPro" id="IPR007110">
    <property type="entry name" value="Ig-like_dom"/>
</dbReference>
<dbReference type="PANTHER" id="PTHR13817">
    <property type="entry name" value="TITIN"/>
    <property type="match status" value="1"/>
</dbReference>
<evidence type="ECO:0000256" key="1">
    <source>
        <dbReference type="ARBA" id="ARBA00022737"/>
    </source>
</evidence>
<name>T1GPC3_MEGSC</name>
<dbReference type="Gene3D" id="2.60.40.10">
    <property type="entry name" value="Immunoglobulins"/>
    <property type="match status" value="2"/>
</dbReference>
<dbReference type="PROSITE" id="PS50835">
    <property type="entry name" value="IG_LIKE"/>
    <property type="match status" value="1"/>
</dbReference>
<dbReference type="InterPro" id="IPR036179">
    <property type="entry name" value="Ig-like_dom_sf"/>
</dbReference>
<dbReference type="InterPro" id="IPR003599">
    <property type="entry name" value="Ig_sub"/>
</dbReference>
<dbReference type="PANTHER" id="PTHR13817:SF73">
    <property type="entry name" value="FIBRONECTIN TYPE-III DOMAIN-CONTAINING PROTEIN"/>
    <property type="match status" value="1"/>
</dbReference>
<evidence type="ECO:0000259" key="2">
    <source>
        <dbReference type="PROSITE" id="PS50835"/>
    </source>
</evidence>
<accession>T1GPC3</accession>
<dbReference type="CDD" id="cd00096">
    <property type="entry name" value="Ig"/>
    <property type="match status" value="1"/>
</dbReference>
<dbReference type="InterPro" id="IPR013106">
    <property type="entry name" value="Ig_V-set"/>
</dbReference>
<dbReference type="SUPFAM" id="SSF48726">
    <property type="entry name" value="Immunoglobulin"/>
    <property type="match status" value="3"/>
</dbReference>
<dbReference type="SMART" id="SM00409">
    <property type="entry name" value="IG"/>
    <property type="match status" value="2"/>
</dbReference>
<organism evidence="3 4">
    <name type="scientific">Megaselia scalaris</name>
    <name type="common">Humpbacked fly</name>
    <name type="synonym">Phora scalaris</name>
    <dbReference type="NCBI Taxonomy" id="36166"/>
    <lineage>
        <taxon>Eukaryota</taxon>
        <taxon>Metazoa</taxon>
        <taxon>Ecdysozoa</taxon>
        <taxon>Arthropoda</taxon>
        <taxon>Hexapoda</taxon>
        <taxon>Insecta</taxon>
        <taxon>Pterygota</taxon>
        <taxon>Neoptera</taxon>
        <taxon>Endopterygota</taxon>
        <taxon>Diptera</taxon>
        <taxon>Brachycera</taxon>
        <taxon>Muscomorpha</taxon>
        <taxon>Platypezoidea</taxon>
        <taxon>Phoridae</taxon>
        <taxon>Megaseliini</taxon>
        <taxon>Megaselia</taxon>
    </lineage>
</organism>
<dbReference type="OMA" id="MERSAGM"/>
<dbReference type="InterPro" id="IPR013098">
    <property type="entry name" value="Ig_I-set"/>
</dbReference>
<dbReference type="HOGENOM" id="CLU_676688_0_0_1"/>
<proteinExistence type="predicted"/>
<protein>
    <recommendedName>
        <fullName evidence="2">Ig-like domain-containing protein</fullName>
    </recommendedName>
</protein>
<dbReference type="AlphaFoldDB" id="T1GPC3"/>
<dbReference type="InterPro" id="IPR013783">
    <property type="entry name" value="Ig-like_fold"/>
</dbReference>
<feature type="domain" description="Ig-like" evidence="2">
    <location>
        <begin position="133"/>
        <end position="233"/>
    </location>
</feature>
<evidence type="ECO:0000313" key="3">
    <source>
        <dbReference type="EnsemblMetazoa" id="MESCA005448-PA"/>
    </source>
</evidence>
<reference evidence="4" key="1">
    <citation type="submission" date="2013-02" db="EMBL/GenBank/DDBJ databases">
        <authorList>
            <person name="Hughes D."/>
        </authorList>
    </citation>
    <scope>NUCLEOTIDE SEQUENCE</scope>
    <source>
        <strain>Durham</strain>
        <strain evidence="4">NC isolate 2 -- Noor lab</strain>
    </source>
</reference>
<dbReference type="EMBL" id="CAQQ02066301">
    <property type="status" value="NOT_ANNOTATED_CDS"/>
    <property type="molecule type" value="Genomic_DNA"/>
</dbReference>
<dbReference type="Proteomes" id="UP000015102">
    <property type="component" value="Unassembled WGS sequence"/>
</dbReference>
<keyword evidence="4" id="KW-1185">Reference proteome</keyword>
<dbReference type="InterPro" id="IPR050964">
    <property type="entry name" value="Striated_Muscle_Regulatory"/>
</dbReference>
<reference evidence="3" key="2">
    <citation type="submission" date="2015-06" db="UniProtKB">
        <authorList>
            <consortium name="EnsemblMetazoa"/>
        </authorList>
    </citation>
    <scope>IDENTIFICATION</scope>
</reference>
<sequence>MKPRATKEAYRSKRREIVKMSKVEESGDYKCRPKYPSVTNEDECVDFMVEFVDKNHHITKRMVPVGNGIGNNNGYDVGNENSSVVSTTTVSPVTTTENIAQTKTTTTNNYRRRVVYRTTTKRTRTAIEHFERPNITSLTEGHAIVGSSFTFECTLEYDHNIYLKMQWEFPSHVNVNDNRFYISPATYVTPETKEKKKIKSELTINNVHKDDEGIYKCKVLGNNNETHQSQVLTVMEEGENYLEMKTLDGYEKKNYDISIDNFFQLAVEWKSFPHVPHNHIIWFKDGVEIQNDSNYEISIKNKIIIFRINKVSYNDRGTYTLQLNNTLQRKSRNFTFTVIGKPEVLLSDQYVIEGQQAVMDCTVLSTSEPYIVWEYQKCSLTPEWPTCSKYLKNFNITTERIPTNDLL</sequence>
<dbReference type="Pfam" id="PF07679">
    <property type="entry name" value="I-set"/>
    <property type="match status" value="1"/>
</dbReference>
<dbReference type="STRING" id="36166.T1GPC3"/>
<dbReference type="Pfam" id="PF07686">
    <property type="entry name" value="V-set"/>
    <property type="match status" value="1"/>
</dbReference>
<keyword evidence="1" id="KW-0677">Repeat</keyword>